<name>A0ABV1SC90_9RHOB</name>
<dbReference type="Pfam" id="PF12096">
    <property type="entry name" value="DUF3572"/>
    <property type="match status" value="1"/>
</dbReference>
<evidence type="ECO:0000313" key="2">
    <source>
        <dbReference type="Proteomes" id="UP001438953"/>
    </source>
</evidence>
<gene>
    <name evidence="1" type="ORF">VSX56_01945</name>
</gene>
<accession>A0ABV1SC90</accession>
<protein>
    <submittedName>
        <fullName evidence="1">DUF3572 domain-containing protein</fullName>
    </submittedName>
</protein>
<reference evidence="1 2" key="1">
    <citation type="submission" date="2024-01" db="EMBL/GenBank/DDBJ databases">
        <authorList>
            <person name="Deng Y."/>
            <person name="Su J."/>
        </authorList>
    </citation>
    <scope>NUCLEOTIDE SEQUENCE [LARGE SCALE GENOMIC DNA]</scope>
    <source>
        <strain evidence="1 2">CPCC 100088</strain>
    </source>
</reference>
<comment type="caution">
    <text evidence="1">The sequence shown here is derived from an EMBL/GenBank/DDBJ whole genome shotgun (WGS) entry which is preliminary data.</text>
</comment>
<dbReference type="RefSeq" id="WP_339112153.1">
    <property type="nucleotide sequence ID" value="NZ_JAYWLC010000001.1"/>
</dbReference>
<proteinExistence type="predicted"/>
<evidence type="ECO:0000313" key="1">
    <source>
        <dbReference type="EMBL" id="MER5170523.1"/>
    </source>
</evidence>
<dbReference type="Proteomes" id="UP001438953">
    <property type="component" value="Unassembled WGS sequence"/>
</dbReference>
<reference evidence="1 2" key="2">
    <citation type="submission" date="2024-06" db="EMBL/GenBank/DDBJ databases">
        <title>Thioclava kandeliae sp. nov. from a rhizosphere soil sample of Kandelia candel in a mangrove.</title>
        <authorList>
            <person name="Mu T."/>
        </authorList>
    </citation>
    <scope>NUCLEOTIDE SEQUENCE [LARGE SCALE GENOMIC DNA]</scope>
    <source>
        <strain evidence="1 2">CPCC 100088</strain>
    </source>
</reference>
<organism evidence="1 2">
    <name type="scientific">Thioclava kandeliae</name>
    <dbReference type="NCBI Taxonomy" id="3070818"/>
    <lineage>
        <taxon>Bacteria</taxon>
        <taxon>Pseudomonadati</taxon>
        <taxon>Pseudomonadota</taxon>
        <taxon>Alphaproteobacteria</taxon>
        <taxon>Rhodobacterales</taxon>
        <taxon>Paracoccaceae</taxon>
        <taxon>Thioclava</taxon>
    </lineage>
</organism>
<dbReference type="EMBL" id="JAYWLC010000001">
    <property type="protein sequence ID" value="MER5170523.1"/>
    <property type="molecule type" value="Genomic_DNA"/>
</dbReference>
<sequence>MRQEYAEEIALGALGWLAGQESLLEAFLNVSGADASQIRTIAQDAGFQTAILDFILTQDEWVLGCAQDMGHRPEELVMARAVLGGGDQMHWT</sequence>
<dbReference type="InterPro" id="IPR021955">
    <property type="entry name" value="DUF3572"/>
</dbReference>
<keyword evidence="2" id="KW-1185">Reference proteome</keyword>